<dbReference type="AlphaFoldDB" id="F0WGH8"/>
<proteinExistence type="predicted"/>
<reference evidence="1" key="1">
    <citation type="journal article" date="2011" name="PLoS Biol.">
        <title>Gene gain and loss during evolution of obligate parasitism in the white rust pathogen of Arabidopsis thaliana.</title>
        <authorList>
            <person name="Kemen E."/>
            <person name="Gardiner A."/>
            <person name="Schultz-Larsen T."/>
            <person name="Kemen A.C."/>
            <person name="Balmuth A.L."/>
            <person name="Robert-Seilaniantz A."/>
            <person name="Bailey K."/>
            <person name="Holub E."/>
            <person name="Studholme D.J."/>
            <person name="Maclean D."/>
            <person name="Jones J.D."/>
        </authorList>
    </citation>
    <scope>NUCLEOTIDE SEQUENCE</scope>
</reference>
<dbReference type="HOGENOM" id="CLU_102814_0_0_1"/>
<organism evidence="1">
    <name type="scientific">Albugo laibachii Nc14</name>
    <dbReference type="NCBI Taxonomy" id="890382"/>
    <lineage>
        <taxon>Eukaryota</taxon>
        <taxon>Sar</taxon>
        <taxon>Stramenopiles</taxon>
        <taxon>Oomycota</taxon>
        <taxon>Peronosporomycetes</taxon>
        <taxon>Albuginales</taxon>
        <taxon>Albuginaceae</taxon>
        <taxon>Albugo</taxon>
    </lineage>
</organism>
<sequence length="180" mass="19758">MMTRVVISELKRVQLPNVHCTENLQRNIISYGLLKGKEYGIAYNGSQRGVAGINGGPTVLNVEAMDNILAVRVQDFGKARRSDGVLMVVLSQREIEPTQDVQPVSLMLFHGSLGHLHYDTIILMAKDPASGIQLTEKVGSNCFACSQGKQAKNKKSTRDTGKNASIDGIEESYALIRKER</sequence>
<evidence type="ECO:0000313" key="1">
    <source>
        <dbReference type="EMBL" id="CCA20341.1"/>
    </source>
</evidence>
<protein>
    <submittedName>
        <fullName evidence="1">Uncharacterized protein AlNc14C91G5711</fullName>
    </submittedName>
</protein>
<accession>F0WGH8</accession>
<gene>
    <name evidence="1" type="primary">AlNc14C91G5711</name>
    <name evidence="1" type="ORF">ALNC14_064840</name>
</gene>
<name>F0WGH8_9STRA</name>
<reference evidence="1" key="2">
    <citation type="submission" date="2011-02" db="EMBL/GenBank/DDBJ databases">
        <authorList>
            <person name="MacLean D."/>
        </authorList>
    </citation>
    <scope>NUCLEOTIDE SEQUENCE</scope>
</reference>
<dbReference type="EMBL" id="FR824136">
    <property type="protein sequence ID" value="CCA20341.1"/>
    <property type="molecule type" value="Genomic_DNA"/>
</dbReference>